<dbReference type="Proteomes" id="UP000199021">
    <property type="component" value="Unassembled WGS sequence"/>
</dbReference>
<reference evidence="3" key="1">
    <citation type="submission" date="2016-10" db="EMBL/GenBank/DDBJ databases">
        <authorList>
            <person name="Varghese N."/>
            <person name="Submissions S."/>
        </authorList>
    </citation>
    <scope>NUCLEOTIDE SEQUENCE [LARGE SCALE GENOMIC DNA]</scope>
    <source>
        <strain evidence="3">DSM 24740</strain>
    </source>
</reference>
<proteinExistence type="predicted"/>
<keyword evidence="1" id="KW-0732">Signal</keyword>
<organism evidence="2 3">
    <name type="scientific">Neolewinella agarilytica</name>
    <dbReference type="NCBI Taxonomy" id="478744"/>
    <lineage>
        <taxon>Bacteria</taxon>
        <taxon>Pseudomonadati</taxon>
        <taxon>Bacteroidota</taxon>
        <taxon>Saprospiria</taxon>
        <taxon>Saprospirales</taxon>
        <taxon>Lewinellaceae</taxon>
        <taxon>Neolewinella</taxon>
    </lineage>
</organism>
<feature type="chain" id="PRO_5011617268" description="DUF481 domain-containing protein" evidence="1">
    <location>
        <begin position="26"/>
        <end position="411"/>
    </location>
</feature>
<keyword evidence="3" id="KW-1185">Reference proteome</keyword>
<evidence type="ECO:0000313" key="2">
    <source>
        <dbReference type="EMBL" id="SEP90390.1"/>
    </source>
</evidence>
<name>A0A1H9BN54_9BACT</name>
<evidence type="ECO:0000256" key="1">
    <source>
        <dbReference type="SAM" id="SignalP"/>
    </source>
</evidence>
<dbReference type="EMBL" id="FOFB01000003">
    <property type="protein sequence ID" value="SEP90390.1"/>
    <property type="molecule type" value="Genomic_DNA"/>
</dbReference>
<sequence>MTLHHSNTFLLLLFLLSSAALTAQARLNLFTDCECNKTLLKQELQYVNHTIDPTSAHVSLFIVTNYLSNGGRVYDLSFKGQEDLSANQLRFRVATTAVMTSLERDELLTNRIKLGLAGFLAGTPYADLVEVAVADIPEEAEVEEVETEDNWNNWIFDINASFRTEKESQRGKTDLRLGFEADRTTPELRIRFRPNFFYRTQTITQTDGSELTSVRRDLWMNASIIKSIGSHWSVGLFNSMSSTTFRNIDYGLWLAPAIEYNLFNYDEVPFKEFTIAYRLGWTRNQYTEETVFFKTEESLARQVLNCDLRIRQRWGQVFAGMSAGNYLNDFAKNRFALNGRANIRLIKGLSFSVGGSYQIINDQISLPRGEASVEDILLGQSQLATNFETDVNFGLSYTFGSLFNNVINTRL</sequence>
<dbReference type="InParanoid" id="A0A1H9BN54"/>
<gene>
    <name evidence="2" type="ORF">SAMN05444359_103199</name>
</gene>
<dbReference type="OrthoDB" id="1489343at2"/>
<feature type="signal peptide" evidence="1">
    <location>
        <begin position="1"/>
        <end position="25"/>
    </location>
</feature>
<dbReference type="RefSeq" id="WP_090165702.1">
    <property type="nucleotide sequence ID" value="NZ_FOFB01000003.1"/>
</dbReference>
<evidence type="ECO:0000313" key="3">
    <source>
        <dbReference type="Proteomes" id="UP000199021"/>
    </source>
</evidence>
<protein>
    <recommendedName>
        <fullName evidence="4">DUF481 domain-containing protein</fullName>
    </recommendedName>
</protein>
<dbReference type="AlphaFoldDB" id="A0A1H9BN54"/>
<evidence type="ECO:0008006" key="4">
    <source>
        <dbReference type="Google" id="ProtNLM"/>
    </source>
</evidence>
<accession>A0A1H9BN54</accession>